<sequence length="18" mass="1638">AGALGDAAAAKGRYFGAA</sequence>
<name>Q9R4L8_STRHA</name>
<organism>
    <name type="scientific">Streptomyces halstedii</name>
    <dbReference type="NCBI Taxonomy" id="1944"/>
    <lineage>
        <taxon>Bacteria</taxon>
        <taxon>Bacillati</taxon>
        <taxon>Actinomycetota</taxon>
        <taxon>Actinomycetes</taxon>
        <taxon>Kitasatosporales</taxon>
        <taxon>Streptomycetaceae</taxon>
        <taxon>Streptomyces</taxon>
    </lineage>
</organism>
<keyword id="KW-0903">Direct protein sequencing</keyword>
<accession>Q9R4L8</accession>
<proteinExistence type="evidence at protein level"/>
<reference key="1">
    <citation type="journal article" date="1995" name="Appl. Environ. Microbiol.">
        <title>Overproduction, purification, and biochemical characterization of a xylanase (Xys1) from Streptomyces halstedii JM8.</title>
        <authorList>
            <person name="Ruiz-Arribas A."/>
            <person name="Fernandez-Abalos J.M."/>
            <person name="Sanchez P."/>
            <person name="Garda A.L."/>
            <person name="Santamaria R.I."/>
        </authorList>
    </citation>
    <scope>PROTEIN SEQUENCE</scope>
</reference>
<dbReference type="AlphaFoldDB" id="Q9R4L8"/>
<protein>
    <submittedName>
        <fullName>Xylanase XYS1L</fullName>
    </submittedName>
</protein>